<keyword evidence="1" id="KW-0378">Hydrolase</keyword>
<accession>A0A0U2W6H1</accession>
<gene>
    <name evidence="1" type="ORF">IJ22_38150</name>
</gene>
<name>A0A0U2W6H1_9BACL</name>
<reference evidence="1 2" key="2">
    <citation type="journal article" date="2016" name="Genome Announc.">
        <title>Complete Genome Sequences of Two Interactive Moderate Thermophiles, Paenibacillus napthalenovorans 32O-Y and Paenibacillus sp. 32O-W.</title>
        <authorList>
            <person name="Butler R.R.III."/>
            <person name="Wang J."/>
            <person name="Stark B.C."/>
            <person name="Pombert J.F."/>
        </authorList>
    </citation>
    <scope>NUCLEOTIDE SEQUENCE [LARGE SCALE GENOMIC DNA]</scope>
    <source>
        <strain evidence="1 2">32O-Y</strain>
    </source>
</reference>
<proteinExistence type="predicted"/>
<sequence length="120" mass="14105">MPKMKYALLQHNDQLEFVEMPATHMYQLAALNQRLHKELDKLTIPSKPALPVFIAEFEQLEIVHPAYKLQHGLDYINALEKAFSALREQEKEYPLISLLTEIRALQAQLEQWYEEEEELA</sequence>
<protein>
    <submittedName>
        <fullName evidence="1">Hydrolase/acyltransferase</fullName>
    </submittedName>
</protein>
<evidence type="ECO:0000313" key="2">
    <source>
        <dbReference type="Proteomes" id="UP000061660"/>
    </source>
</evidence>
<evidence type="ECO:0000313" key="1">
    <source>
        <dbReference type="EMBL" id="ALS24148.1"/>
    </source>
</evidence>
<dbReference type="EMBL" id="CP013652">
    <property type="protein sequence ID" value="ALS24148.1"/>
    <property type="molecule type" value="Genomic_DNA"/>
</dbReference>
<keyword evidence="1" id="KW-0808">Transferase</keyword>
<dbReference type="Proteomes" id="UP000061660">
    <property type="component" value="Chromosome"/>
</dbReference>
<dbReference type="AlphaFoldDB" id="A0A0U2W6H1"/>
<dbReference type="GO" id="GO:0016746">
    <property type="term" value="F:acyltransferase activity"/>
    <property type="evidence" value="ECO:0007669"/>
    <property type="project" value="UniProtKB-KW"/>
</dbReference>
<dbReference type="KEGG" id="pnp:IJ22_38150"/>
<keyword evidence="1" id="KW-0012">Acyltransferase</keyword>
<dbReference type="GO" id="GO:0016787">
    <property type="term" value="F:hydrolase activity"/>
    <property type="evidence" value="ECO:0007669"/>
    <property type="project" value="UniProtKB-KW"/>
</dbReference>
<dbReference type="RefSeq" id="WP_062409892.1">
    <property type="nucleotide sequence ID" value="NZ_BJCS01000005.1"/>
</dbReference>
<keyword evidence="2" id="KW-1185">Reference proteome</keyword>
<dbReference type="PATRIC" id="fig|162209.4.peg.4058"/>
<reference evidence="2" key="1">
    <citation type="submission" date="2015-12" db="EMBL/GenBank/DDBJ databases">
        <title>Complete genome sequences of two moderately thermophilic Paenibacillus species.</title>
        <authorList>
            <person name="Butler R.III."/>
            <person name="Wang J."/>
            <person name="Stark B.C."/>
            <person name="Pombert J.-F."/>
        </authorList>
    </citation>
    <scope>NUCLEOTIDE SEQUENCE [LARGE SCALE GENOMIC DNA]</scope>
    <source>
        <strain evidence="2">32O-Y</strain>
    </source>
</reference>
<dbReference type="OrthoDB" id="2637985at2"/>
<organism evidence="1 2">
    <name type="scientific">Paenibacillus naphthalenovorans</name>
    <dbReference type="NCBI Taxonomy" id="162209"/>
    <lineage>
        <taxon>Bacteria</taxon>
        <taxon>Bacillati</taxon>
        <taxon>Bacillota</taxon>
        <taxon>Bacilli</taxon>
        <taxon>Bacillales</taxon>
        <taxon>Paenibacillaceae</taxon>
        <taxon>Paenibacillus</taxon>
    </lineage>
</organism>